<name>A0AAV4V0P5_9ARAC</name>
<feature type="region of interest" description="Disordered" evidence="1">
    <location>
        <begin position="81"/>
        <end position="110"/>
    </location>
</feature>
<proteinExistence type="predicted"/>
<evidence type="ECO:0000256" key="1">
    <source>
        <dbReference type="SAM" id="MobiDB-lite"/>
    </source>
</evidence>
<dbReference type="Proteomes" id="UP001054837">
    <property type="component" value="Unassembled WGS sequence"/>
</dbReference>
<dbReference type="EMBL" id="BPLQ01012203">
    <property type="protein sequence ID" value="GIY63672.1"/>
    <property type="molecule type" value="Genomic_DNA"/>
</dbReference>
<evidence type="ECO:0000313" key="2">
    <source>
        <dbReference type="EMBL" id="GIY63672.1"/>
    </source>
</evidence>
<feature type="compositionally biased region" description="Polar residues" evidence="1">
    <location>
        <begin position="94"/>
        <end position="109"/>
    </location>
</feature>
<keyword evidence="3" id="KW-1185">Reference proteome</keyword>
<evidence type="ECO:0000313" key="3">
    <source>
        <dbReference type="Proteomes" id="UP001054837"/>
    </source>
</evidence>
<dbReference type="AlphaFoldDB" id="A0AAV4V0P5"/>
<reference evidence="2 3" key="1">
    <citation type="submission" date="2021-06" db="EMBL/GenBank/DDBJ databases">
        <title>Caerostris darwini draft genome.</title>
        <authorList>
            <person name="Kono N."/>
            <person name="Arakawa K."/>
        </authorList>
    </citation>
    <scope>NUCLEOTIDE SEQUENCE [LARGE SCALE GENOMIC DNA]</scope>
</reference>
<accession>A0AAV4V0P5</accession>
<sequence length="251" mass="27192">MPGRLLPSPASAGLIQSTGQSAFVFPRFNDVYPSVVVRPTLIREIMRPNNCSFQQAALWASPFFGLCPLIKTSAIRASAIQNRRKSPNPDPKQITHNEAPQHNTSSSAQALIKSAAERPKWVSPFAGGHLRREGLYPLRDPGRMPGRSLPTIQALAIQRRRNLLIPIQKQITQNEALPTTSSSEQALIKSAAEWPEWVSPLAGGHRERGAVPSAGRDPGLQIEFAGAAPAKSSLSWANLISGAECFCVSSF</sequence>
<comment type="caution">
    <text evidence="2">The sequence shown here is derived from an EMBL/GenBank/DDBJ whole genome shotgun (WGS) entry which is preliminary data.</text>
</comment>
<organism evidence="2 3">
    <name type="scientific">Caerostris darwini</name>
    <dbReference type="NCBI Taxonomy" id="1538125"/>
    <lineage>
        <taxon>Eukaryota</taxon>
        <taxon>Metazoa</taxon>
        <taxon>Ecdysozoa</taxon>
        <taxon>Arthropoda</taxon>
        <taxon>Chelicerata</taxon>
        <taxon>Arachnida</taxon>
        <taxon>Araneae</taxon>
        <taxon>Araneomorphae</taxon>
        <taxon>Entelegynae</taxon>
        <taxon>Araneoidea</taxon>
        <taxon>Araneidae</taxon>
        <taxon>Caerostris</taxon>
    </lineage>
</organism>
<protein>
    <submittedName>
        <fullName evidence="2">Uncharacterized protein</fullName>
    </submittedName>
</protein>
<gene>
    <name evidence="2" type="ORF">CDAR_480361</name>
</gene>